<keyword evidence="1" id="KW-1133">Transmembrane helix</keyword>
<evidence type="ECO:0000313" key="2">
    <source>
        <dbReference type="EMBL" id="CAF1487658.1"/>
    </source>
</evidence>
<dbReference type="Gene3D" id="2.60.120.10">
    <property type="entry name" value="Jelly Rolls"/>
    <property type="match status" value="2"/>
</dbReference>
<organism evidence="2 3">
    <name type="scientific">Adineta steineri</name>
    <dbReference type="NCBI Taxonomy" id="433720"/>
    <lineage>
        <taxon>Eukaryota</taxon>
        <taxon>Metazoa</taxon>
        <taxon>Spiralia</taxon>
        <taxon>Gnathifera</taxon>
        <taxon>Rotifera</taxon>
        <taxon>Eurotatoria</taxon>
        <taxon>Bdelloidea</taxon>
        <taxon>Adinetida</taxon>
        <taxon>Adinetidae</taxon>
        <taxon>Adineta</taxon>
    </lineage>
</organism>
<dbReference type="InterPro" id="IPR018490">
    <property type="entry name" value="cNMP-bd_dom_sf"/>
</dbReference>
<accession>A0A815S556</accession>
<comment type="caution">
    <text evidence="2">The sequence shown here is derived from an EMBL/GenBank/DDBJ whole genome shotgun (WGS) entry which is preliminary data.</text>
</comment>
<evidence type="ECO:0000256" key="1">
    <source>
        <dbReference type="SAM" id="Phobius"/>
    </source>
</evidence>
<keyword evidence="1" id="KW-0812">Transmembrane</keyword>
<evidence type="ECO:0000313" key="3">
    <source>
        <dbReference type="Proteomes" id="UP000663832"/>
    </source>
</evidence>
<evidence type="ECO:0008006" key="4">
    <source>
        <dbReference type="Google" id="ProtNLM"/>
    </source>
</evidence>
<keyword evidence="1" id="KW-0472">Membrane</keyword>
<dbReference type="OrthoDB" id="10050652at2759"/>
<proteinExistence type="predicted"/>
<feature type="transmembrane region" description="Helical" evidence="1">
    <location>
        <begin position="218"/>
        <end position="239"/>
    </location>
</feature>
<dbReference type="SUPFAM" id="SSF51206">
    <property type="entry name" value="cAMP-binding domain-like"/>
    <property type="match status" value="2"/>
</dbReference>
<name>A0A815S556_9BILA</name>
<gene>
    <name evidence="2" type="ORF">QVE165_LOCUS42660</name>
</gene>
<dbReference type="Proteomes" id="UP000663832">
    <property type="component" value="Unassembled WGS sequence"/>
</dbReference>
<dbReference type="AlphaFoldDB" id="A0A815S556"/>
<reference evidence="2" key="1">
    <citation type="submission" date="2021-02" db="EMBL/GenBank/DDBJ databases">
        <authorList>
            <person name="Nowell W R."/>
        </authorList>
    </citation>
    <scope>NUCLEOTIDE SEQUENCE</scope>
</reference>
<dbReference type="EMBL" id="CAJNOM010000531">
    <property type="protein sequence ID" value="CAF1487658.1"/>
    <property type="molecule type" value="Genomic_DNA"/>
</dbReference>
<sequence>MNYTIDIETYRLNRTPNFIRLIEHIRQCIRKREITKEQQQRRHTKIYSILHYIENIKRCINENPLISHVLVQFYNIINNYSSQTNRFSSTIIFDNTESKISLEETASMDNFYTINPKSDLSKISLTNSQSIKSTTHFIQPLHISHQTTGLMTKATLIAINKAPRQRTKHDIEILEHLLNNCDNLRHLPTNVRSYAARSLLLLTYHPNTILTRQSLPSFLVYIIVYGILNIFLSFNYTVFSLSIGHCKLLLETQQTTIFGHQLNIGDVYGDDYRLNGLITNESTHCNLIVFFLRDIKAYENYLSDMMKQLLFEQLRIQSIFNSIQWKDNILNYFLKWSKYKQYSTDEIIYGNEEYEHNNLYFILYGQVSFVRLLEFPSGIFEHTWNDQKKDIIQTSNSSEKINTMIKKKIDFQTMNKNSKLKTTWHFLNVFTLSDGHYFGFESTTNHAWYLTRSTVDIISIPKNRFKELGYFAPMIFDKLRQDYLDIYPNEDFIRNLYIKHIKTNENDMSTIKINNQKQRTTINNLNKMNWIPEQNILSIKKKKKE</sequence>
<keyword evidence="3" id="KW-1185">Reference proteome</keyword>
<dbReference type="InterPro" id="IPR014710">
    <property type="entry name" value="RmlC-like_jellyroll"/>
</dbReference>
<protein>
    <recommendedName>
        <fullName evidence="4">Cyclic nucleotide-binding domain-containing protein</fullName>
    </recommendedName>
</protein>